<keyword evidence="4" id="KW-1185">Reference proteome</keyword>
<dbReference type="GO" id="GO:0010961">
    <property type="term" value="P:intracellular magnesium ion homeostasis"/>
    <property type="evidence" value="ECO:0007669"/>
    <property type="project" value="TreeGrafter"/>
</dbReference>
<proteinExistence type="predicted"/>
<feature type="transmembrane region" description="Helical" evidence="2">
    <location>
        <begin position="666"/>
        <end position="688"/>
    </location>
</feature>
<dbReference type="PANTHER" id="PTHR21535">
    <property type="entry name" value="MAGNESIUM AND COBALT TRANSPORT PROTEIN/MITOCHONDRIAL IMPORT INNER MEMBRANE TRANSLOCASE SUBUNIT TIM8"/>
    <property type="match status" value="1"/>
</dbReference>
<feature type="region of interest" description="Disordered" evidence="1">
    <location>
        <begin position="436"/>
        <end position="462"/>
    </location>
</feature>
<keyword evidence="2" id="KW-0812">Transmembrane</keyword>
<feature type="compositionally biased region" description="Low complexity" evidence="1">
    <location>
        <begin position="87"/>
        <end position="112"/>
    </location>
</feature>
<feature type="compositionally biased region" description="Polar residues" evidence="1">
    <location>
        <begin position="11"/>
        <end position="21"/>
    </location>
</feature>
<evidence type="ECO:0000256" key="1">
    <source>
        <dbReference type="SAM" id="MobiDB-lite"/>
    </source>
</evidence>
<gene>
    <name evidence="3" type="ORF">K435DRAFT_267667</name>
</gene>
<dbReference type="PANTHER" id="PTHR21535:SF90">
    <property type="entry name" value="CORA METAL ION TRANSPORTER"/>
    <property type="match status" value="1"/>
</dbReference>
<protein>
    <recommendedName>
        <fullName evidence="5">Cora-domain-containing protein</fullName>
    </recommendedName>
</protein>
<feature type="region of interest" description="Disordered" evidence="1">
    <location>
        <begin position="1"/>
        <end position="57"/>
    </location>
</feature>
<sequence length="701" mass="78887">MPQPTDLPHSIISTAERAQSVSDDESDSDIYRGERPPTSPVSEDRYPDSISTTSSSSSWSFFAGRLGVLRVVHEVEQAIMRWRGNASTSSLTSSSSSSSSSRSSILTLTRSQLSKRRARRSSLANIRSLQSERDFTARISIIKAREESRLIPRQFSLYLPPSLRTTSHSETSSPAGPSLQGSIWTSSLSVVLTQLDGALKKTVKSRRNQEKEKAGPSVPPMAHHHFMLPEFPKAPRRAASFTDLKTLNKAKKGKGKESLVKDGPDIHSHSAWYLDVASPTPEDMRAIGKLLHLHPLTLEDILTQDPREKLELFPKLGYYLISFRAVESRKFHEKFTSQLYQADPASEAFFENSSLGEANVYIVVLNEGVCTFHFTDISEHTDRVRNRLTQIEKTRRVSSAWIAHGLLDSIVDSFLPFSDEIENELMAIEQIIHSGTNPSTMLTSRTENTPKQEKKQATTSLSTEIGTEIEKEIFSTAITEKSMSHVVQDNPIQTRFALPRPPLPLLYRRILRFLRSKRRSSRAKTTLLSGATVTLRRMAKTRRLVTTLTRLLATKSDVVSQVQKRLLSGGEDADVTIYLGDVHDHILTLQHSLAHYERMLSQSHPTYLSHLRAEASYARSGTDKNLIYLTLISMAVLCCQTLTGLFSMNVRIPTNAHDPSGSYQWFGTIIGLACLALTTFLNVVRWWWRRAKRRREWTLRG</sequence>
<dbReference type="Pfam" id="PF01544">
    <property type="entry name" value="CorA"/>
    <property type="match status" value="2"/>
</dbReference>
<dbReference type="EMBL" id="ML179037">
    <property type="protein sequence ID" value="THV07742.1"/>
    <property type="molecule type" value="Genomic_DNA"/>
</dbReference>
<feature type="compositionally biased region" description="Polar residues" evidence="1">
    <location>
        <begin position="436"/>
        <end position="447"/>
    </location>
</feature>
<feature type="transmembrane region" description="Helical" evidence="2">
    <location>
        <begin position="626"/>
        <end position="646"/>
    </location>
</feature>
<dbReference type="AlphaFoldDB" id="A0A4S8MXA2"/>
<name>A0A4S8MXA2_DENBC</name>
<organism evidence="3 4">
    <name type="scientific">Dendrothele bispora (strain CBS 962.96)</name>
    <dbReference type="NCBI Taxonomy" id="1314807"/>
    <lineage>
        <taxon>Eukaryota</taxon>
        <taxon>Fungi</taxon>
        <taxon>Dikarya</taxon>
        <taxon>Basidiomycota</taxon>
        <taxon>Agaricomycotina</taxon>
        <taxon>Agaricomycetes</taxon>
        <taxon>Agaricomycetidae</taxon>
        <taxon>Agaricales</taxon>
        <taxon>Agaricales incertae sedis</taxon>
        <taxon>Dendrothele</taxon>
    </lineage>
</organism>
<dbReference type="CDD" id="cd12829">
    <property type="entry name" value="Alr1p-like"/>
    <property type="match status" value="1"/>
</dbReference>
<reference evidence="3 4" key="1">
    <citation type="journal article" date="2019" name="Nat. Ecol. Evol.">
        <title>Megaphylogeny resolves global patterns of mushroom evolution.</title>
        <authorList>
            <person name="Varga T."/>
            <person name="Krizsan K."/>
            <person name="Foldi C."/>
            <person name="Dima B."/>
            <person name="Sanchez-Garcia M."/>
            <person name="Sanchez-Ramirez S."/>
            <person name="Szollosi G.J."/>
            <person name="Szarkandi J.G."/>
            <person name="Papp V."/>
            <person name="Albert L."/>
            <person name="Andreopoulos W."/>
            <person name="Angelini C."/>
            <person name="Antonin V."/>
            <person name="Barry K.W."/>
            <person name="Bougher N.L."/>
            <person name="Buchanan P."/>
            <person name="Buyck B."/>
            <person name="Bense V."/>
            <person name="Catcheside P."/>
            <person name="Chovatia M."/>
            <person name="Cooper J."/>
            <person name="Damon W."/>
            <person name="Desjardin D."/>
            <person name="Finy P."/>
            <person name="Geml J."/>
            <person name="Haridas S."/>
            <person name="Hughes K."/>
            <person name="Justo A."/>
            <person name="Karasinski D."/>
            <person name="Kautmanova I."/>
            <person name="Kiss B."/>
            <person name="Kocsube S."/>
            <person name="Kotiranta H."/>
            <person name="LaButti K.M."/>
            <person name="Lechner B.E."/>
            <person name="Liimatainen K."/>
            <person name="Lipzen A."/>
            <person name="Lukacs Z."/>
            <person name="Mihaltcheva S."/>
            <person name="Morgado L.N."/>
            <person name="Niskanen T."/>
            <person name="Noordeloos M.E."/>
            <person name="Ohm R.A."/>
            <person name="Ortiz-Santana B."/>
            <person name="Ovrebo C."/>
            <person name="Racz N."/>
            <person name="Riley R."/>
            <person name="Savchenko A."/>
            <person name="Shiryaev A."/>
            <person name="Soop K."/>
            <person name="Spirin V."/>
            <person name="Szebenyi C."/>
            <person name="Tomsovsky M."/>
            <person name="Tulloss R.E."/>
            <person name="Uehling J."/>
            <person name="Grigoriev I.V."/>
            <person name="Vagvolgyi C."/>
            <person name="Papp T."/>
            <person name="Martin F.M."/>
            <person name="Miettinen O."/>
            <person name="Hibbett D.S."/>
            <person name="Nagy L.G."/>
        </authorList>
    </citation>
    <scope>NUCLEOTIDE SEQUENCE [LARGE SCALE GENOMIC DNA]</scope>
    <source>
        <strain evidence="3 4">CBS 962.96</strain>
    </source>
</reference>
<evidence type="ECO:0008006" key="5">
    <source>
        <dbReference type="Google" id="ProtNLM"/>
    </source>
</evidence>
<dbReference type="InterPro" id="IPR044089">
    <property type="entry name" value="Alr1-like"/>
</dbReference>
<dbReference type="OrthoDB" id="29879at2759"/>
<dbReference type="Gene3D" id="3.30.460.20">
    <property type="entry name" value="CorA soluble domain-like"/>
    <property type="match status" value="1"/>
</dbReference>
<feature type="region of interest" description="Disordered" evidence="1">
    <location>
        <begin position="86"/>
        <end position="122"/>
    </location>
</feature>
<evidence type="ECO:0000256" key="2">
    <source>
        <dbReference type="SAM" id="Phobius"/>
    </source>
</evidence>
<dbReference type="InterPro" id="IPR045861">
    <property type="entry name" value="CorA_cytoplasmic_dom"/>
</dbReference>
<keyword evidence="2" id="KW-1133">Transmembrane helix</keyword>
<feature type="region of interest" description="Disordered" evidence="1">
    <location>
        <begin position="201"/>
        <end position="223"/>
    </location>
</feature>
<evidence type="ECO:0000313" key="3">
    <source>
        <dbReference type="EMBL" id="THV07742.1"/>
    </source>
</evidence>
<dbReference type="GO" id="GO:0016020">
    <property type="term" value="C:membrane"/>
    <property type="evidence" value="ECO:0007669"/>
    <property type="project" value="InterPro"/>
</dbReference>
<evidence type="ECO:0000313" key="4">
    <source>
        <dbReference type="Proteomes" id="UP000297245"/>
    </source>
</evidence>
<dbReference type="Gene3D" id="1.20.58.340">
    <property type="entry name" value="Magnesium transport protein CorA, transmembrane region"/>
    <property type="match status" value="2"/>
</dbReference>
<keyword evidence="2" id="KW-0472">Membrane</keyword>
<dbReference type="SUPFAM" id="SSF143865">
    <property type="entry name" value="CorA soluble domain-like"/>
    <property type="match status" value="1"/>
</dbReference>
<dbReference type="Proteomes" id="UP000297245">
    <property type="component" value="Unassembled WGS sequence"/>
</dbReference>
<dbReference type="GO" id="GO:0015095">
    <property type="term" value="F:magnesium ion transmembrane transporter activity"/>
    <property type="evidence" value="ECO:0007669"/>
    <property type="project" value="InterPro"/>
</dbReference>
<dbReference type="InterPro" id="IPR002523">
    <property type="entry name" value="MgTranspt_CorA/ZnTranspt_ZntB"/>
</dbReference>
<accession>A0A4S8MXA2</accession>